<keyword evidence="8" id="KW-0602">Photosynthesis</keyword>
<evidence type="ECO:0000256" key="5">
    <source>
        <dbReference type="ARBA" id="ARBA00022448"/>
    </source>
</evidence>
<protein>
    <recommendedName>
        <fullName evidence="30">Photosystem II protein D1</fullName>
    </recommendedName>
</protein>
<dbReference type="Pfam" id="PF01348">
    <property type="entry name" value="Intron_maturas2"/>
    <property type="match status" value="1"/>
</dbReference>
<evidence type="ECO:0000256" key="22">
    <source>
        <dbReference type="ARBA" id="ARBA00023078"/>
    </source>
</evidence>
<evidence type="ECO:0000256" key="9">
    <source>
        <dbReference type="ARBA" id="ARBA00022553"/>
    </source>
</evidence>
<keyword evidence="12 25" id="KW-0812">Transmembrane</keyword>
<feature type="domain" description="Domain X" evidence="26">
    <location>
        <begin position="171"/>
        <end position="217"/>
    </location>
</feature>
<keyword evidence="18 25" id="KW-1133">Transmembrane helix</keyword>
<dbReference type="GO" id="GO:0009523">
    <property type="term" value="C:photosystem II"/>
    <property type="evidence" value="ECO:0007669"/>
    <property type="project" value="UniProtKB-KW"/>
</dbReference>
<feature type="domain" description="Maturase MatK N-terminal" evidence="27">
    <location>
        <begin position="1"/>
        <end position="90"/>
    </location>
</feature>
<dbReference type="InterPro" id="IPR024937">
    <property type="entry name" value="Domain_X"/>
</dbReference>
<gene>
    <name evidence="28" type="ORF">ES288_D01G172600v1</name>
</gene>
<accession>A0A5D2DR93</accession>
<evidence type="ECO:0000256" key="17">
    <source>
        <dbReference type="ARBA" id="ARBA00022982"/>
    </source>
</evidence>
<evidence type="ECO:0000256" key="20">
    <source>
        <dbReference type="ARBA" id="ARBA00022991"/>
    </source>
</evidence>
<dbReference type="GO" id="GO:0008033">
    <property type="term" value="P:tRNA processing"/>
    <property type="evidence" value="ECO:0007669"/>
    <property type="project" value="UniProtKB-KW"/>
</dbReference>
<keyword evidence="17" id="KW-0249">Electron transport</keyword>
<reference evidence="28 29" key="1">
    <citation type="submission" date="2019-06" db="EMBL/GenBank/DDBJ databases">
        <title>WGS assembly of Gossypium darwinii.</title>
        <authorList>
            <person name="Chen Z.J."/>
            <person name="Sreedasyam A."/>
            <person name="Ando A."/>
            <person name="Song Q."/>
            <person name="De L."/>
            <person name="Hulse-Kemp A."/>
            <person name="Ding M."/>
            <person name="Ye W."/>
            <person name="Kirkbride R."/>
            <person name="Jenkins J."/>
            <person name="Plott C."/>
            <person name="Lovell J."/>
            <person name="Lin Y.-M."/>
            <person name="Vaughn R."/>
            <person name="Liu B."/>
            <person name="Li W."/>
            <person name="Simpson S."/>
            <person name="Scheffler B."/>
            <person name="Saski C."/>
            <person name="Grover C."/>
            <person name="Hu G."/>
            <person name="Conover J."/>
            <person name="Carlson J."/>
            <person name="Shu S."/>
            <person name="Boston L."/>
            <person name="Williams M."/>
            <person name="Peterson D."/>
            <person name="Mcgee K."/>
            <person name="Jones D."/>
            <person name="Wendel J."/>
            <person name="Stelly D."/>
            <person name="Grimwood J."/>
            <person name="Schmutz J."/>
        </authorList>
    </citation>
    <scope>NUCLEOTIDE SEQUENCE [LARGE SCALE GENOMIC DNA]</scope>
    <source>
        <strain evidence="28">1808015.09</strain>
    </source>
</reference>
<dbReference type="GO" id="GO:0003723">
    <property type="term" value="F:RNA binding"/>
    <property type="evidence" value="ECO:0007669"/>
    <property type="project" value="UniProtKB-KW"/>
</dbReference>
<evidence type="ECO:0000256" key="14">
    <source>
        <dbReference type="ARBA" id="ARBA00022723"/>
    </source>
</evidence>
<evidence type="ECO:0008006" key="30">
    <source>
        <dbReference type="Google" id="ProtNLM"/>
    </source>
</evidence>
<organism evidence="28 29">
    <name type="scientific">Gossypium darwinii</name>
    <name type="common">Darwin's cotton</name>
    <name type="synonym">Gossypium barbadense var. darwinii</name>
    <dbReference type="NCBI Taxonomy" id="34276"/>
    <lineage>
        <taxon>Eukaryota</taxon>
        <taxon>Viridiplantae</taxon>
        <taxon>Streptophyta</taxon>
        <taxon>Embryophyta</taxon>
        <taxon>Tracheophyta</taxon>
        <taxon>Spermatophyta</taxon>
        <taxon>Magnoliopsida</taxon>
        <taxon>eudicotyledons</taxon>
        <taxon>Gunneridae</taxon>
        <taxon>Pentapetalae</taxon>
        <taxon>rosids</taxon>
        <taxon>malvids</taxon>
        <taxon>Malvales</taxon>
        <taxon>Malvaceae</taxon>
        <taxon>Malvoideae</taxon>
        <taxon>Gossypium</taxon>
    </lineage>
</organism>
<dbReference type="InterPro" id="IPR036854">
    <property type="entry name" value="Photo_II_D1/D2_sf"/>
</dbReference>
<keyword evidence="20" id="KW-0157">Chromophore</keyword>
<evidence type="ECO:0000256" key="2">
    <source>
        <dbReference type="ARBA" id="ARBA00004229"/>
    </source>
</evidence>
<dbReference type="Pfam" id="PF01824">
    <property type="entry name" value="MatK_N"/>
    <property type="match status" value="1"/>
</dbReference>
<dbReference type="PANTHER" id="PTHR34811">
    <property type="entry name" value="MATURASE K"/>
    <property type="match status" value="1"/>
</dbReference>
<dbReference type="GO" id="GO:0016168">
    <property type="term" value="F:chlorophyll binding"/>
    <property type="evidence" value="ECO:0007669"/>
    <property type="project" value="UniProtKB-KW"/>
</dbReference>
<dbReference type="GO" id="GO:0009772">
    <property type="term" value="P:photosynthetic electron transport in photosystem II"/>
    <property type="evidence" value="ECO:0007669"/>
    <property type="project" value="InterPro"/>
</dbReference>
<evidence type="ECO:0000256" key="6">
    <source>
        <dbReference type="ARBA" id="ARBA00022494"/>
    </source>
</evidence>
<keyword evidence="10" id="KW-0934">Plastid</keyword>
<evidence type="ECO:0000256" key="23">
    <source>
        <dbReference type="ARBA" id="ARBA00023136"/>
    </source>
</evidence>
<evidence type="ECO:0000256" key="8">
    <source>
        <dbReference type="ARBA" id="ARBA00022531"/>
    </source>
</evidence>
<evidence type="ECO:0000256" key="7">
    <source>
        <dbReference type="ARBA" id="ARBA00022528"/>
    </source>
</evidence>
<keyword evidence="6" id="KW-0148">Chlorophyll</keyword>
<evidence type="ECO:0000256" key="4">
    <source>
        <dbReference type="ARBA" id="ARBA00008204"/>
    </source>
</evidence>
<dbReference type="InterPro" id="IPR000484">
    <property type="entry name" value="Photo_RC_L/M"/>
</dbReference>
<name>A0A5D2DR93_GOSDA</name>
<comment type="similarity">
    <text evidence="4">Belongs to the reaction center PufL/M/PsbA/D family.</text>
</comment>
<evidence type="ECO:0000256" key="21">
    <source>
        <dbReference type="ARBA" id="ARBA00023004"/>
    </source>
</evidence>
<dbReference type="Pfam" id="PF00124">
    <property type="entry name" value="Photo_RC"/>
    <property type="match status" value="1"/>
</dbReference>
<dbReference type="InterPro" id="IPR024942">
    <property type="entry name" value="Maturase_MatK_N"/>
</dbReference>
<keyword evidence="23 25" id="KW-0472">Membrane</keyword>
<dbReference type="SUPFAM" id="SSF81483">
    <property type="entry name" value="Bacterial photosystem II reaction centre, L and M subunits"/>
    <property type="match status" value="1"/>
</dbReference>
<evidence type="ECO:0000256" key="18">
    <source>
        <dbReference type="ARBA" id="ARBA00022989"/>
    </source>
</evidence>
<keyword evidence="14" id="KW-0479">Metal-binding</keyword>
<dbReference type="AlphaFoldDB" id="A0A5D2DR93"/>
<keyword evidence="7" id="KW-0150">Chloroplast</keyword>
<keyword evidence="22" id="KW-0793">Thylakoid</keyword>
<evidence type="ECO:0000256" key="13">
    <source>
        <dbReference type="ARBA" id="ARBA00022694"/>
    </source>
</evidence>
<keyword evidence="21" id="KW-0408">Iron</keyword>
<dbReference type="EMBL" id="CM017701">
    <property type="protein sequence ID" value="TYG83498.1"/>
    <property type="molecule type" value="Genomic_DNA"/>
</dbReference>
<feature type="transmembrane region" description="Helical" evidence="25">
    <location>
        <begin position="361"/>
        <end position="384"/>
    </location>
</feature>
<dbReference type="Gene3D" id="1.20.85.10">
    <property type="entry name" value="Photosystem II protein D1-like"/>
    <property type="match status" value="2"/>
</dbReference>
<feature type="transmembrane region" description="Helical" evidence="25">
    <location>
        <begin position="332"/>
        <end position="349"/>
    </location>
</feature>
<evidence type="ECO:0000313" key="29">
    <source>
        <dbReference type="Proteomes" id="UP000323506"/>
    </source>
</evidence>
<evidence type="ECO:0000256" key="19">
    <source>
        <dbReference type="ARBA" id="ARBA00022990"/>
    </source>
</evidence>
<dbReference type="GO" id="GO:0009507">
    <property type="term" value="C:chloroplast"/>
    <property type="evidence" value="ECO:0007669"/>
    <property type="project" value="UniProtKB-SubCell"/>
</dbReference>
<evidence type="ECO:0000256" key="24">
    <source>
        <dbReference type="ARBA" id="ARBA00023276"/>
    </source>
</evidence>
<evidence type="ECO:0000259" key="27">
    <source>
        <dbReference type="Pfam" id="PF01824"/>
    </source>
</evidence>
<dbReference type="InterPro" id="IPR002866">
    <property type="entry name" value="Maturase_MatK"/>
</dbReference>
<comment type="subcellular location">
    <subcellularLocation>
        <location evidence="1">Membrane</location>
        <topology evidence="1">Multi-pass membrane protein</topology>
    </subcellularLocation>
    <subcellularLocation>
        <location evidence="2">Plastid</location>
        <location evidence="2">Chloroplast</location>
    </subcellularLocation>
</comment>
<evidence type="ECO:0000256" key="12">
    <source>
        <dbReference type="ARBA" id="ARBA00022692"/>
    </source>
</evidence>
<evidence type="ECO:0000256" key="15">
    <source>
        <dbReference type="ARBA" id="ARBA00022842"/>
    </source>
</evidence>
<evidence type="ECO:0000256" key="10">
    <source>
        <dbReference type="ARBA" id="ARBA00022640"/>
    </source>
</evidence>
<keyword evidence="15" id="KW-0460">Magnesium</keyword>
<evidence type="ECO:0000256" key="16">
    <source>
        <dbReference type="ARBA" id="ARBA00022884"/>
    </source>
</evidence>
<keyword evidence="5" id="KW-0813">Transport</keyword>
<evidence type="ECO:0000259" key="26">
    <source>
        <dbReference type="Pfam" id="PF01348"/>
    </source>
</evidence>
<sequence>MIAAGFVVIVEIPFSLRLISYSQGAEAAKSHNLQSIHSIFPFLEDKFSHLNYVLVSLIPYPIHLDILVQALRYWVKDASSLHLLRFSLYQEKSILASKDTSLLINKWKYYFVDLWKYYFYFWSQSGRVRINQLSKYSLKFWGYLSSVQLNPSVVRSQMLENSFLIDNAVKTLDTRIPTISLIGSLSKVKCCNTLRHPISKPTWVDSPDFDFIDRFVRNFWKNSLRKRNKNIFSLIFPRGFQLCESSIGDEFERRKSESLWGCFCNWITSSENRLYIGWFDVLMIPTLLTATFIFTIAFITAPTIDIDAIGLHFYSIREAASVDERLYNGGPYDLIVLHFLLGVACYMGREWELSIRLGMHPWIAFAYSTLIFSDGMPLGISGTFKFMIVFQAKHNILMHLFHMLGVANVFGSSHSVLCMEETSNIVAAHGYFGRLIFQYASFNNSRSVHFFLAAWPRVGIWFTALGIGSMAFNLNGFNFNPSIVGSQSRVINTWANIINYGNLGMEVMHERNAHNFPLDLAAIEAPSTNG</sequence>
<keyword evidence="9" id="KW-0597">Phosphoprotein</keyword>
<evidence type="ECO:0000256" key="1">
    <source>
        <dbReference type="ARBA" id="ARBA00004141"/>
    </source>
</evidence>
<evidence type="ECO:0000256" key="3">
    <source>
        <dbReference type="ARBA" id="ARBA00006621"/>
    </source>
</evidence>
<keyword evidence="13" id="KW-0819">tRNA processing</keyword>
<dbReference type="GO" id="GO:0006397">
    <property type="term" value="P:mRNA processing"/>
    <property type="evidence" value="ECO:0007669"/>
    <property type="project" value="UniProtKB-KW"/>
</dbReference>
<evidence type="ECO:0000256" key="25">
    <source>
        <dbReference type="SAM" id="Phobius"/>
    </source>
</evidence>
<comment type="similarity">
    <text evidence="3">Belongs to the intron maturase 2 family. MatK subfamily.</text>
</comment>
<evidence type="ECO:0000256" key="11">
    <source>
        <dbReference type="ARBA" id="ARBA00022664"/>
    </source>
</evidence>
<keyword evidence="11" id="KW-0507">mRNA processing</keyword>
<keyword evidence="29" id="KW-1185">Reference proteome</keyword>
<keyword evidence="16" id="KW-0694">RNA-binding</keyword>
<dbReference type="GO" id="GO:0046872">
    <property type="term" value="F:metal ion binding"/>
    <property type="evidence" value="ECO:0007669"/>
    <property type="project" value="UniProtKB-KW"/>
</dbReference>
<proteinExistence type="inferred from homology"/>
<evidence type="ECO:0000313" key="28">
    <source>
        <dbReference type="EMBL" id="TYG83498.1"/>
    </source>
</evidence>
<dbReference type="Proteomes" id="UP000323506">
    <property type="component" value="Chromosome D01"/>
</dbReference>
<keyword evidence="24" id="KW-0604">Photosystem II</keyword>
<dbReference type="PANTHER" id="PTHR34811:SF1">
    <property type="entry name" value="MATURASE K"/>
    <property type="match status" value="1"/>
</dbReference>
<keyword evidence="19" id="KW-0007">Acetylation</keyword>
<feature type="transmembrane region" description="Helical" evidence="25">
    <location>
        <begin position="275"/>
        <end position="299"/>
    </location>
</feature>